<dbReference type="Proteomes" id="UP000887116">
    <property type="component" value="Unassembled WGS sequence"/>
</dbReference>
<sequence>MSYADVLRGEGFILEIVKLNENCKYLEKRRWKIFARSKMSNKDARRINNLSITIRKNRRTERASQMSLELPSTTGNKSFNARLKCLWSFLRPPGTKVSKLQEEKPIYKKICCWFST</sequence>
<comment type="caution">
    <text evidence="1">The sequence shown here is derived from an EMBL/GenBank/DDBJ whole genome shotgun (WGS) entry which is preliminary data.</text>
</comment>
<name>A0A8X6K692_TRICU</name>
<evidence type="ECO:0000313" key="2">
    <source>
        <dbReference type="Proteomes" id="UP000887116"/>
    </source>
</evidence>
<organism evidence="1 2">
    <name type="scientific">Trichonephila clavata</name>
    <name type="common">Joro spider</name>
    <name type="synonym">Nephila clavata</name>
    <dbReference type="NCBI Taxonomy" id="2740835"/>
    <lineage>
        <taxon>Eukaryota</taxon>
        <taxon>Metazoa</taxon>
        <taxon>Ecdysozoa</taxon>
        <taxon>Arthropoda</taxon>
        <taxon>Chelicerata</taxon>
        <taxon>Arachnida</taxon>
        <taxon>Araneae</taxon>
        <taxon>Araneomorphae</taxon>
        <taxon>Entelegynae</taxon>
        <taxon>Araneoidea</taxon>
        <taxon>Nephilidae</taxon>
        <taxon>Trichonephila</taxon>
    </lineage>
</organism>
<protein>
    <submittedName>
        <fullName evidence="1">Uncharacterized protein</fullName>
    </submittedName>
</protein>
<keyword evidence="2" id="KW-1185">Reference proteome</keyword>
<reference evidence="1" key="1">
    <citation type="submission" date="2020-07" db="EMBL/GenBank/DDBJ databases">
        <title>Multicomponent nature underlies the extraordinary mechanical properties of spider dragline silk.</title>
        <authorList>
            <person name="Kono N."/>
            <person name="Nakamura H."/>
            <person name="Mori M."/>
            <person name="Yoshida Y."/>
            <person name="Ohtoshi R."/>
            <person name="Malay A.D."/>
            <person name="Moran D.A.P."/>
            <person name="Tomita M."/>
            <person name="Numata K."/>
            <person name="Arakawa K."/>
        </authorList>
    </citation>
    <scope>NUCLEOTIDE SEQUENCE</scope>
</reference>
<dbReference type="EMBL" id="BMAO01030184">
    <property type="protein sequence ID" value="GFQ66320.1"/>
    <property type="molecule type" value="Genomic_DNA"/>
</dbReference>
<dbReference type="AlphaFoldDB" id="A0A8X6K692"/>
<proteinExistence type="predicted"/>
<evidence type="ECO:0000313" key="1">
    <source>
        <dbReference type="EMBL" id="GFQ66320.1"/>
    </source>
</evidence>
<gene>
    <name evidence="1" type="ORF">TNCT_604421</name>
</gene>
<accession>A0A8X6K692</accession>